<evidence type="ECO:0000259" key="2">
    <source>
        <dbReference type="Pfam" id="PF02698"/>
    </source>
</evidence>
<accession>A0ABW6PRX7</accession>
<dbReference type="InterPro" id="IPR051599">
    <property type="entry name" value="Cell_Envelope_Assoc"/>
</dbReference>
<evidence type="ECO:0000256" key="1">
    <source>
        <dbReference type="SAM" id="Phobius"/>
    </source>
</evidence>
<dbReference type="InterPro" id="IPR003848">
    <property type="entry name" value="DUF218"/>
</dbReference>
<dbReference type="PANTHER" id="PTHR30336">
    <property type="entry name" value="INNER MEMBRANE PROTEIN, PROBABLE PERMEASE"/>
    <property type="match status" value="1"/>
</dbReference>
<feature type="domain" description="DUF218" evidence="2">
    <location>
        <begin position="49"/>
        <end position="160"/>
    </location>
</feature>
<protein>
    <submittedName>
        <fullName evidence="3">YdcF family protein</fullName>
    </submittedName>
</protein>
<name>A0ABW6PRX7_9NOCA</name>
<keyword evidence="1" id="KW-0812">Transmembrane</keyword>
<comment type="caution">
    <text evidence="3">The sequence shown here is derived from an EMBL/GenBank/DDBJ whole genome shotgun (WGS) entry which is preliminary data.</text>
</comment>
<reference evidence="3 4" key="1">
    <citation type="submission" date="2024-10" db="EMBL/GenBank/DDBJ databases">
        <title>The Natural Products Discovery Center: Release of the First 8490 Sequenced Strains for Exploring Actinobacteria Biosynthetic Diversity.</title>
        <authorList>
            <person name="Kalkreuter E."/>
            <person name="Kautsar S.A."/>
            <person name="Yang D."/>
            <person name="Bader C.D."/>
            <person name="Teijaro C.N."/>
            <person name="Fluegel L."/>
            <person name="Davis C.M."/>
            <person name="Simpson J.R."/>
            <person name="Lauterbach L."/>
            <person name="Steele A.D."/>
            <person name="Gui C."/>
            <person name="Meng S."/>
            <person name="Li G."/>
            <person name="Viehrig K."/>
            <person name="Ye F."/>
            <person name="Su P."/>
            <person name="Kiefer A.F."/>
            <person name="Nichols A."/>
            <person name="Cepeda A.J."/>
            <person name="Yan W."/>
            <person name="Fan B."/>
            <person name="Jiang Y."/>
            <person name="Adhikari A."/>
            <person name="Zheng C.-J."/>
            <person name="Schuster L."/>
            <person name="Cowan T.M."/>
            <person name="Smanski M.J."/>
            <person name="Chevrette M.G."/>
            <person name="De Carvalho L.P.S."/>
            <person name="Shen B."/>
        </authorList>
    </citation>
    <scope>NUCLEOTIDE SEQUENCE [LARGE SCALE GENOMIC DNA]</scope>
    <source>
        <strain evidence="3 4">NPDC004045</strain>
    </source>
</reference>
<dbReference type="Pfam" id="PF02698">
    <property type="entry name" value="DUF218"/>
    <property type="match status" value="1"/>
</dbReference>
<keyword evidence="1" id="KW-1133">Transmembrane helix</keyword>
<gene>
    <name evidence="3" type="ORF">ACFYTF_19770</name>
</gene>
<keyword evidence="4" id="KW-1185">Reference proteome</keyword>
<proteinExistence type="predicted"/>
<dbReference type="PANTHER" id="PTHR30336:SF20">
    <property type="entry name" value="DUF218 DOMAIN-CONTAINING PROTEIN"/>
    <property type="match status" value="1"/>
</dbReference>
<evidence type="ECO:0000313" key="4">
    <source>
        <dbReference type="Proteomes" id="UP001601444"/>
    </source>
</evidence>
<dbReference type="EMBL" id="JBIAMX010000012">
    <property type="protein sequence ID" value="MFF0545072.1"/>
    <property type="molecule type" value="Genomic_DNA"/>
</dbReference>
<dbReference type="InterPro" id="IPR014729">
    <property type="entry name" value="Rossmann-like_a/b/a_fold"/>
</dbReference>
<dbReference type="RefSeq" id="WP_387701565.1">
    <property type="nucleotide sequence ID" value="NZ_JBIAMX010000012.1"/>
</dbReference>
<sequence>MAWSSPSSPSRVAVTAVVAGVTALLLWGEYASWRASRRLTGAAEGPDEVVVVLGFRNQAPRANLVNRGRVRAGLRSRDPGARTSRLIFTGGAVAGEVSEAELMAGYARRLGYTGLVETETESRSTWENIANVEPLLESADRIKIVSDAPHAARARRYLLRRRPDLAARLVRGEDYRFGESMPLKPVVALLDAWKHRRES</sequence>
<dbReference type="Proteomes" id="UP001601444">
    <property type="component" value="Unassembled WGS sequence"/>
</dbReference>
<dbReference type="Gene3D" id="3.40.50.620">
    <property type="entry name" value="HUPs"/>
    <property type="match status" value="1"/>
</dbReference>
<keyword evidence="1" id="KW-0472">Membrane</keyword>
<evidence type="ECO:0000313" key="3">
    <source>
        <dbReference type="EMBL" id="MFF0545072.1"/>
    </source>
</evidence>
<feature type="transmembrane region" description="Helical" evidence="1">
    <location>
        <begin position="12"/>
        <end position="30"/>
    </location>
</feature>
<dbReference type="CDD" id="cd06259">
    <property type="entry name" value="YdcF-like"/>
    <property type="match status" value="1"/>
</dbReference>
<organism evidence="3 4">
    <name type="scientific">Nocardia thailandica</name>
    <dbReference type="NCBI Taxonomy" id="257275"/>
    <lineage>
        <taxon>Bacteria</taxon>
        <taxon>Bacillati</taxon>
        <taxon>Actinomycetota</taxon>
        <taxon>Actinomycetes</taxon>
        <taxon>Mycobacteriales</taxon>
        <taxon>Nocardiaceae</taxon>
        <taxon>Nocardia</taxon>
    </lineage>
</organism>